<keyword evidence="2" id="KW-1185">Reference proteome</keyword>
<name>A0A8H6RCW1_9PEZI</name>
<dbReference type="EMBL" id="JABCIY010000209">
    <property type="protein sequence ID" value="KAF7188629.1"/>
    <property type="molecule type" value="Genomic_DNA"/>
</dbReference>
<comment type="caution">
    <text evidence="1">The sequence shown here is derived from an EMBL/GenBank/DDBJ whole genome shotgun (WGS) entry which is preliminary data.</text>
</comment>
<reference evidence="1" key="1">
    <citation type="submission" date="2020-04" db="EMBL/GenBank/DDBJ databases">
        <title>Draft genome resource of the tomato pathogen Pseudocercospora fuligena.</title>
        <authorList>
            <person name="Zaccaron A."/>
        </authorList>
    </citation>
    <scope>NUCLEOTIDE SEQUENCE</scope>
    <source>
        <strain evidence="1">PF001</strain>
    </source>
</reference>
<dbReference type="Proteomes" id="UP000660729">
    <property type="component" value="Unassembled WGS sequence"/>
</dbReference>
<dbReference type="AlphaFoldDB" id="A0A8H6RCW1"/>
<evidence type="ECO:0000313" key="1">
    <source>
        <dbReference type="EMBL" id="KAF7188629.1"/>
    </source>
</evidence>
<evidence type="ECO:0000313" key="2">
    <source>
        <dbReference type="Proteomes" id="UP000660729"/>
    </source>
</evidence>
<sequence>MASRADVVESRTMGSAVDRVFDTVELLENILLQIAEDHKAPWRKHIPTHTRQYHYGHIDGAKTIIAAQRVSRAIYATIRGSSKLQNALNFRPIAVSPTFCLLSGHHSYEGRLDYWRNFNKYGSVVTGSGVLEWRHLDKEALKMTFNNTSELLVCLNGSWQETYISYPGTIIRRLIIEWKQEGFPLIAEKDCCIVDPTLGALAECAIEITENSMEQGTCYNFGPGPWDRYSGRWPRVKLIYHSLKTWNAEIAAIEKWMT</sequence>
<proteinExistence type="predicted"/>
<organism evidence="1 2">
    <name type="scientific">Pseudocercospora fuligena</name>
    <dbReference type="NCBI Taxonomy" id="685502"/>
    <lineage>
        <taxon>Eukaryota</taxon>
        <taxon>Fungi</taxon>
        <taxon>Dikarya</taxon>
        <taxon>Ascomycota</taxon>
        <taxon>Pezizomycotina</taxon>
        <taxon>Dothideomycetes</taxon>
        <taxon>Dothideomycetidae</taxon>
        <taxon>Mycosphaerellales</taxon>
        <taxon>Mycosphaerellaceae</taxon>
        <taxon>Pseudocercospora</taxon>
    </lineage>
</organism>
<accession>A0A8H6RCW1</accession>
<protein>
    <submittedName>
        <fullName evidence="1">Uncharacterized protein</fullName>
    </submittedName>
</protein>
<gene>
    <name evidence="1" type="ORF">HII31_10291</name>
</gene>